<name>A0A0K8S2Y6_LYGHE</name>
<organism evidence="1">
    <name type="scientific">Lygus hesperus</name>
    <name type="common">Western plant bug</name>
    <dbReference type="NCBI Taxonomy" id="30085"/>
    <lineage>
        <taxon>Eukaryota</taxon>
        <taxon>Metazoa</taxon>
        <taxon>Ecdysozoa</taxon>
        <taxon>Arthropoda</taxon>
        <taxon>Hexapoda</taxon>
        <taxon>Insecta</taxon>
        <taxon>Pterygota</taxon>
        <taxon>Neoptera</taxon>
        <taxon>Paraneoptera</taxon>
        <taxon>Hemiptera</taxon>
        <taxon>Heteroptera</taxon>
        <taxon>Panheteroptera</taxon>
        <taxon>Cimicomorpha</taxon>
        <taxon>Miridae</taxon>
        <taxon>Mirini</taxon>
        <taxon>Lygus</taxon>
    </lineage>
</organism>
<dbReference type="AlphaFoldDB" id="A0A0K8S2Y6"/>
<reference evidence="1" key="1">
    <citation type="submission" date="2014-09" db="EMBL/GenBank/DDBJ databases">
        <authorList>
            <person name="Magalhaes I.L.F."/>
            <person name="Oliveira U."/>
            <person name="Santos F.R."/>
            <person name="Vidigal T.H.D.A."/>
            <person name="Brescovit A.D."/>
            <person name="Santos A.J."/>
        </authorList>
    </citation>
    <scope>NUCLEOTIDE SEQUENCE</scope>
</reference>
<proteinExistence type="predicted"/>
<evidence type="ECO:0000313" key="1">
    <source>
        <dbReference type="EMBL" id="JAG47647.1"/>
    </source>
</evidence>
<accession>A0A0K8S2Y6</accession>
<dbReference type="EMBL" id="GBRD01018180">
    <property type="protein sequence ID" value="JAG47647.1"/>
    <property type="molecule type" value="Transcribed_RNA"/>
</dbReference>
<sequence>MHMRCITMSHIFHRKTGCLDFSGTTSNDSQHLSGSLPNFHSYLTGPLKNSYKLHELKCNGGKMQFCGYKQRIERTCPKVSLNGRRTVIGAVKLCGIRYTLSSCQLTGRVNQTVVLKSFGDIHGVTDGVEIKFVIVSVGLRYSVASTNLDC</sequence>
<protein>
    <submittedName>
        <fullName evidence="1">Uncharacterized protein</fullName>
    </submittedName>
</protein>